<dbReference type="AlphaFoldDB" id="A0A1F6UUG2"/>
<organism evidence="2 3">
    <name type="scientific">Candidatus Nomurabacteria bacterium RIFCSPHIGHO2_01_FULL_38_19</name>
    <dbReference type="NCBI Taxonomy" id="1801732"/>
    <lineage>
        <taxon>Bacteria</taxon>
        <taxon>Candidatus Nomuraibacteriota</taxon>
    </lineage>
</organism>
<feature type="transmembrane region" description="Helical" evidence="1">
    <location>
        <begin position="12"/>
        <end position="32"/>
    </location>
</feature>
<protein>
    <submittedName>
        <fullName evidence="2">Uncharacterized protein</fullName>
    </submittedName>
</protein>
<dbReference type="EMBL" id="MFTI01000010">
    <property type="protein sequence ID" value="OGI60959.1"/>
    <property type="molecule type" value="Genomic_DNA"/>
</dbReference>
<dbReference type="Proteomes" id="UP000177869">
    <property type="component" value="Unassembled WGS sequence"/>
</dbReference>
<name>A0A1F6UUG2_9BACT</name>
<gene>
    <name evidence="2" type="ORF">A2814_02645</name>
</gene>
<evidence type="ECO:0000313" key="2">
    <source>
        <dbReference type="EMBL" id="OGI60959.1"/>
    </source>
</evidence>
<evidence type="ECO:0000256" key="1">
    <source>
        <dbReference type="SAM" id="Phobius"/>
    </source>
</evidence>
<proteinExistence type="predicted"/>
<dbReference type="STRING" id="1801732.A2814_02645"/>
<sequence>MFLSNLSKTSKLLLILGISSVLVFGFVCVGMVKHASMRTDLNHMQTNLISSQQECCNTGISKHIQSWKDTLLVTPREMHDGLLILILGIITTLAVGLYRSRHYPPDHSLQFYKLYSRDNPDIPLFNHLRFAFSRGILNPKVY</sequence>
<feature type="transmembrane region" description="Helical" evidence="1">
    <location>
        <begin position="81"/>
        <end position="98"/>
    </location>
</feature>
<keyword evidence="1" id="KW-1133">Transmembrane helix</keyword>
<evidence type="ECO:0000313" key="3">
    <source>
        <dbReference type="Proteomes" id="UP000177869"/>
    </source>
</evidence>
<reference evidence="2 3" key="1">
    <citation type="journal article" date="2016" name="Nat. Commun.">
        <title>Thousands of microbial genomes shed light on interconnected biogeochemical processes in an aquifer system.</title>
        <authorList>
            <person name="Anantharaman K."/>
            <person name="Brown C.T."/>
            <person name="Hug L.A."/>
            <person name="Sharon I."/>
            <person name="Castelle C.J."/>
            <person name="Probst A.J."/>
            <person name="Thomas B.C."/>
            <person name="Singh A."/>
            <person name="Wilkins M.J."/>
            <person name="Karaoz U."/>
            <person name="Brodie E.L."/>
            <person name="Williams K.H."/>
            <person name="Hubbard S.S."/>
            <person name="Banfield J.F."/>
        </authorList>
    </citation>
    <scope>NUCLEOTIDE SEQUENCE [LARGE SCALE GENOMIC DNA]</scope>
</reference>
<keyword evidence="1" id="KW-0472">Membrane</keyword>
<keyword evidence="1" id="KW-0812">Transmembrane</keyword>
<accession>A0A1F6UUG2</accession>
<comment type="caution">
    <text evidence="2">The sequence shown here is derived from an EMBL/GenBank/DDBJ whole genome shotgun (WGS) entry which is preliminary data.</text>
</comment>